<evidence type="ECO:0000313" key="2">
    <source>
        <dbReference type="EMBL" id="GGJ78886.1"/>
    </source>
</evidence>
<accession>A0ABQ2E305</accession>
<dbReference type="InterPro" id="IPR027275">
    <property type="entry name" value="PRC-brl_dom"/>
</dbReference>
<dbReference type="RefSeq" id="WP_189105859.1">
    <property type="nucleotide sequence ID" value="NZ_BMMV01000002.1"/>
</dbReference>
<dbReference type="InterPro" id="IPR011033">
    <property type="entry name" value="PRC_barrel-like_sf"/>
</dbReference>
<name>A0ABQ2E305_9ACTN</name>
<dbReference type="Proteomes" id="UP000660265">
    <property type="component" value="Unassembled WGS sequence"/>
</dbReference>
<gene>
    <name evidence="2" type="ORF">GCM10011583_08100</name>
</gene>
<sequence length="118" mass="13015">MIDAVDIREWRTRDVVDSDGRKIGSLEAVYVDTRTDEPSVATVLIGMPTRHRLVFVPLTGAVVGPGYVRVNYAKSVVKDAPSMGTDDVLPAEDEKAVFSHYDLPYEPGPSGERQLARR</sequence>
<organism evidence="2 3">
    <name type="scientific">Streptomyces camponoticapitis</name>
    <dbReference type="NCBI Taxonomy" id="1616125"/>
    <lineage>
        <taxon>Bacteria</taxon>
        <taxon>Bacillati</taxon>
        <taxon>Actinomycetota</taxon>
        <taxon>Actinomycetes</taxon>
        <taxon>Kitasatosporales</taxon>
        <taxon>Streptomycetaceae</taxon>
        <taxon>Streptomyces</taxon>
    </lineage>
</organism>
<dbReference type="InterPro" id="IPR014747">
    <property type="entry name" value="Bac_photo_RC_H_C"/>
</dbReference>
<evidence type="ECO:0000313" key="3">
    <source>
        <dbReference type="Proteomes" id="UP000660265"/>
    </source>
</evidence>
<proteinExistence type="predicted"/>
<keyword evidence="3" id="KW-1185">Reference proteome</keyword>
<protein>
    <submittedName>
        <fullName evidence="2">Photosystem reaction center subunit H</fullName>
    </submittedName>
</protein>
<evidence type="ECO:0000259" key="1">
    <source>
        <dbReference type="Pfam" id="PF05239"/>
    </source>
</evidence>
<dbReference type="EMBL" id="BMMV01000002">
    <property type="protein sequence ID" value="GGJ78886.1"/>
    <property type="molecule type" value="Genomic_DNA"/>
</dbReference>
<dbReference type="SUPFAM" id="SSF50346">
    <property type="entry name" value="PRC-barrel domain"/>
    <property type="match status" value="1"/>
</dbReference>
<dbReference type="Pfam" id="PF05239">
    <property type="entry name" value="PRC"/>
    <property type="match status" value="1"/>
</dbReference>
<dbReference type="Gene3D" id="3.90.50.10">
    <property type="entry name" value="Photosynthetic Reaction Center, subunit H, domain 2"/>
    <property type="match status" value="1"/>
</dbReference>
<feature type="domain" description="PRC-barrel" evidence="1">
    <location>
        <begin position="4"/>
        <end position="75"/>
    </location>
</feature>
<comment type="caution">
    <text evidence="2">The sequence shown here is derived from an EMBL/GenBank/DDBJ whole genome shotgun (WGS) entry which is preliminary data.</text>
</comment>
<reference evidence="3" key="1">
    <citation type="journal article" date="2019" name="Int. J. Syst. Evol. Microbiol.">
        <title>The Global Catalogue of Microorganisms (GCM) 10K type strain sequencing project: providing services to taxonomists for standard genome sequencing and annotation.</title>
        <authorList>
            <consortium name="The Broad Institute Genomics Platform"/>
            <consortium name="The Broad Institute Genome Sequencing Center for Infectious Disease"/>
            <person name="Wu L."/>
            <person name="Ma J."/>
        </authorList>
    </citation>
    <scope>NUCLEOTIDE SEQUENCE [LARGE SCALE GENOMIC DNA]</scope>
    <source>
        <strain evidence="3">CGMCC 4.7275</strain>
    </source>
</reference>